<dbReference type="EMBL" id="RBNJ01012759">
    <property type="protein sequence ID" value="RUS25518.1"/>
    <property type="molecule type" value="Genomic_DNA"/>
</dbReference>
<protein>
    <submittedName>
        <fullName evidence="2">Uncharacterized protein</fullName>
    </submittedName>
</protein>
<reference evidence="2 3" key="1">
    <citation type="journal article" date="2018" name="New Phytol.">
        <title>Phylogenomics of Endogonaceae and evolution of mycorrhizas within Mucoromycota.</title>
        <authorList>
            <person name="Chang Y."/>
            <person name="Desiro A."/>
            <person name="Na H."/>
            <person name="Sandor L."/>
            <person name="Lipzen A."/>
            <person name="Clum A."/>
            <person name="Barry K."/>
            <person name="Grigoriev I.V."/>
            <person name="Martin F.M."/>
            <person name="Stajich J.E."/>
            <person name="Smith M.E."/>
            <person name="Bonito G."/>
            <person name="Spatafora J.W."/>
        </authorList>
    </citation>
    <scope>NUCLEOTIDE SEQUENCE [LARGE SCALE GENOMIC DNA]</scope>
    <source>
        <strain evidence="2 3">AD002</strain>
    </source>
</reference>
<dbReference type="AlphaFoldDB" id="A0A433Q6V3"/>
<gene>
    <name evidence="2" type="ORF">BC938DRAFT_472041</name>
</gene>
<evidence type="ECO:0000313" key="2">
    <source>
        <dbReference type="EMBL" id="RUS25518.1"/>
    </source>
</evidence>
<proteinExistence type="predicted"/>
<feature type="compositionally biased region" description="Low complexity" evidence="1">
    <location>
        <begin position="202"/>
        <end position="219"/>
    </location>
</feature>
<keyword evidence="3" id="KW-1185">Reference proteome</keyword>
<organism evidence="2 3">
    <name type="scientific">Jimgerdemannia flammicorona</name>
    <dbReference type="NCBI Taxonomy" id="994334"/>
    <lineage>
        <taxon>Eukaryota</taxon>
        <taxon>Fungi</taxon>
        <taxon>Fungi incertae sedis</taxon>
        <taxon>Mucoromycota</taxon>
        <taxon>Mucoromycotina</taxon>
        <taxon>Endogonomycetes</taxon>
        <taxon>Endogonales</taxon>
        <taxon>Endogonaceae</taxon>
        <taxon>Jimgerdemannia</taxon>
    </lineage>
</organism>
<feature type="region of interest" description="Disordered" evidence="1">
    <location>
        <begin position="200"/>
        <end position="226"/>
    </location>
</feature>
<sequence>MPNEYDTHLGATEQHGISAFRRTEGKLVKGDDLAAGLKDAGLSGLGHTESRKGDFGNLAQAVIVGDGADNDCDLVRTGVLDVTGDPRDGDRGTVDAGHEKALEDHLVEGRVSTAGEEPIELWDKDSELNKDQAVLLSMEFLSHVFRISFPSKLSSSPVTLPCNPPQRPPLCTDPNVLPISPATSTSNSSSVRKYFIRSHFLNPTPNTNNQNKNTPSPTTGGRHPGT</sequence>
<name>A0A433Q6V3_9FUNG</name>
<accession>A0A433Q6V3</accession>
<evidence type="ECO:0000256" key="1">
    <source>
        <dbReference type="SAM" id="MobiDB-lite"/>
    </source>
</evidence>
<dbReference type="Proteomes" id="UP000274822">
    <property type="component" value="Unassembled WGS sequence"/>
</dbReference>
<comment type="caution">
    <text evidence="2">The sequence shown here is derived from an EMBL/GenBank/DDBJ whole genome shotgun (WGS) entry which is preliminary data.</text>
</comment>
<evidence type="ECO:0000313" key="3">
    <source>
        <dbReference type="Proteomes" id="UP000274822"/>
    </source>
</evidence>